<protein>
    <submittedName>
        <fullName evidence="7">Nitroreductase</fullName>
    </submittedName>
</protein>
<dbReference type="SUPFAM" id="SSF55469">
    <property type="entry name" value="FMN-dependent nitroreductase-like"/>
    <property type="match status" value="1"/>
</dbReference>
<dbReference type="Proteomes" id="UP000002574">
    <property type="component" value="Chromosome"/>
</dbReference>
<dbReference type="AlphaFoldDB" id="D3DJB7"/>
<accession>D3DJB7</accession>
<dbReference type="Pfam" id="PF00881">
    <property type="entry name" value="Nitroreductase"/>
    <property type="match status" value="1"/>
</dbReference>
<dbReference type="InterPro" id="IPR029479">
    <property type="entry name" value="Nitroreductase"/>
</dbReference>
<dbReference type="PANTHER" id="PTHR43673">
    <property type="entry name" value="NAD(P)H NITROREDUCTASE YDGI-RELATED"/>
    <property type="match status" value="1"/>
</dbReference>
<keyword evidence="8" id="KW-1185">Reference proteome</keyword>
<evidence type="ECO:0000256" key="1">
    <source>
        <dbReference type="ARBA" id="ARBA00001917"/>
    </source>
</evidence>
<dbReference type="PATRIC" id="fig|608538.5.peg.1486"/>
<dbReference type="STRING" id="608538.HTH_1469"/>
<feature type="domain" description="Nitroreductase" evidence="6">
    <location>
        <begin position="65"/>
        <end position="151"/>
    </location>
</feature>
<dbReference type="EMBL" id="AP011112">
    <property type="protein sequence ID" value="BAI69919.1"/>
    <property type="molecule type" value="Genomic_DNA"/>
</dbReference>
<dbReference type="InterPro" id="IPR000415">
    <property type="entry name" value="Nitroreductase-like"/>
</dbReference>
<proteinExistence type="inferred from homology"/>
<dbReference type="eggNOG" id="COG0778">
    <property type="taxonomic scope" value="Bacteria"/>
</dbReference>
<evidence type="ECO:0000259" key="6">
    <source>
        <dbReference type="Pfam" id="PF00881"/>
    </source>
</evidence>
<dbReference type="Gene3D" id="3.40.109.10">
    <property type="entry name" value="NADH Oxidase"/>
    <property type="match status" value="1"/>
</dbReference>
<dbReference type="RefSeq" id="WP_012964099.1">
    <property type="nucleotide sequence ID" value="NC_013799.1"/>
</dbReference>
<keyword evidence="3" id="KW-0285">Flavoprotein</keyword>
<evidence type="ECO:0000256" key="3">
    <source>
        <dbReference type="ARBA" id="ARBA00022630"/>
    </source>
</evidence>
<comment type="similarity">
    <text evidence="2">Belongs to the nitroreductase family.</text>
</comment>
<dbReference type="GO" id="GO:0016491">
    <property type="term" value="F:oxidoreductase activity"/>
    <property type="evidence" value="ECO:0007669"/>
    <property type="project" value="UniProtKB-KW"/>
</dbReference>
<dbReference type="KEGG" id="hte:Hydth_1457"/>
<dbReference type="OrthoDB" id="9812105at2"/>
<evidence type="ECO:0000256" key="5">
    <source>
        <dbReference type="ARBA" id="ARBA00023002"/>
    </source>
</evidence>
<organism evidence="7 8">
    <name type="scientific">Hydrogenobacter thermophilus (strain DSM 6534 / IAM 12695 / TK-6)</name>
    <dbReference type="NCBI Taxonomy" id="608538"/>
    <lineage>
        <taxon>Bacteria</taxon>
        <taxon>Pseudomonadati</taxon>
        <taxon>Aquificota</taxon>
        <taxon>Aquificia</taxon>
        <taxon>Aquificales</taxon>
        <taxon>Aquificaceae</taxon>
        <taxon>Hydrogenobacter</taxon>
    </lineage>
</organism>
<evidence type="ECO:0000313" key="8">
    <source>
        <dbReference type="Proteomes" id="UP000002574"/>
    </source>
</evidence>
<dbReference type="KEGG" id="hth:HTH_1469"/>
<dbReference type="PANTHER" id="PTHR43673:SF2">
    <property type="entry name" value="NITROREDUCTASE"/>
    <property type="match status" value="1"/>
</dbReference>
<evidence type="ECO:0000313" key="7">
    <source>
        <dbReference type="EMBL" id="BAI69919.1"/>
    </source>
</evidence>
<evidence type="ECO:0000256" key="4">
    <source>
        <dbReference type="ARBA" id="ARBA00022643"/>
    </source>
</evidence>
<reference evidence="7 8" key="1">
    <citation type="journal article" date="2010" name="J. Bacteriol.">
        <title>Complete genome sequence of the thermophilic, obligately chemolithoautotrophic hydrogen-oxidizing bacterium Hydrogenobacter thermophilus TK-6.</title>
        <authorList>
            <person name="Arai H."/>
            <person name="Kanbe H."/>
            <person name="Ishii M."/>
            <person name="Igarashi Y."/>
        </authorList>
    </citation>
    <scope>NUCLEOTIDE SEQUENCE [LARGE SCALE GENOMIC DNA]</scope>
    <source>
        <strain evidence="8">DSM 6534 / IAM 12695 / TK-6</strain>
    </source>
</reference>
<evidence type="ECO:0000256" key="2">
    <source>
        <dbReference type="ARBA" id="ARBA00007118"/>
    </source>
</evidence>
<name>D3DJB7_HYDTT</name>
<gene>
    <name evidence="7" type="primary">nfnB</name>
    <name evidence="7" type="ordered locus">HTH_1469</name>
</gene>
<sequence length="171" mass="19275">MEFFEVIKNRHSVRSYRKDPVEKEKIQWILKAASMAPSAGNLQAFEVVLVSDEKKKAQVARFALNQWFIAEAPAILLFFANPERNVWKYGRRGLELYSLQDATIACAYAQLAATAMGLGTCWVGAFDENGLKQFLGVPGSWKPVSILTIGYPAEEPIRVPKRSVEDFLHVR</sequence>
<keyword evidence="5" id="KW-0560">Oxidoreductase</keyword>
<comment type="cofactor">
    <cofactor evidence="1">
        <name>FMN</name>
        <dbReference type="ChEBI" id="CHEBI:58210"/>
    </cofactor>
</comment>
<keyword evidence="4" id="KW-0288">FMN</keyword>